<proteinExistence type="predicted"/>
<feature type="region of interest" description="Disordered" evidence="1">
    <location>
        <begin position="370"/>
        <end position="433"/>
    </location>
</feature>
<evidence type="ECO:0000313" key="3">
    <source>
        <dbReference type="Proteomes" id="UP001498398"/>
    </source>
</evidence>
<accession>A0ABR1J5W6</accession>
<name>A0ABR1J5W6_9AGAR</name>
<feature type="compositionally biased region" description="Polar residues" evidence="1">
    <location>
        <begin position="475"/>
        <end position="495"/>
    </location>
</feature>
<evidence type="ECO:0000313" key="2">
    <source>
        <dbReference type="EMBL" id="KAK7451107.1"/>
    </source>
</evidence>
<keyword evidence="3" id="KW-1185">Reference proteome</keyword>
<sequence>MKAEIWRIWAEYEKKMEAVAQRFNHSLLTAYKIAGDVTIASRDLNLFNIFQKWFIAEDGNNDKVPGSANPGQYLTQQWRLLRKEKLGDHWNDTAKIEEEFCVLRDWYSSRYSNEQRMAQGPTKQDVRSVAKIVSDVAKQAMLNRGIWVYAFIIDPKGRYSMISGWGKEYESMKMEYPSQITSQLHDVGILLGGEHIKAQISSNIPKDLKLLVVATSQVGNNRERKQALIPKILLYDIGHLNIPCLARFPWKNYADYVYKHQICIINWLEDVAAPGAGLKDVNQAVQKHGGPSPLTAVRIEELIWLKDTWARKEENPTPPQQITSKALRVVSWTEEEKNLPTKQQKDVALVKCVDGRTLTSVLHSKDWCKEQGSQMNNLKQKSKSRQKSPSPSSSESEHSPPPPPDLEEGRPPFTWSDEEEEPSGLQRHPEPSPFLSLMHRKQLSPIPPRLFIGYKSQQQYLQSSDAEMSYEEVDNNQTRQPRPLHSSQRPGSSRLWNGPRPKRPREDSNGQSAQNCVKKVKGAERRKLDFGKLLKCRRKVREGYSVMAFCLYPGLS</sequence>
<organism evidence="2 3">
    <name type="scientific">Marasmiellus scandens</name>
    <dbReference type="NCBI Taxonomy" id="2682957"/>
    <lineage>
        <taxon>Eukaryota</taxon>
        <taxon>Fungi</taxon>
        <taxon>Dikarya</taxon>
        <taxon>Basidiomycota</taxon>
        <taxon>Agaricomycotina</taxon>
        <taxon>Agaricomycetes</taxon>
        <taxon>Agaricomycetidae</taxon>
        <taxon>Agaricales</taxon>
        <taxon>Marasmiineae</taxon>
        <taxon>Omphalotaceae</taxon>
        <taxon>Marasmiellus</taxon>
    </lineage>
</organism>
<reference evidence="2 3" key="1">
    <citation type="submission" date="2024-01" db="EMBL/GenBank/DDBJ databases">
        <title>A draft genome for the cacao thread blight pathogen Marasmiellus scandens.</title>
        <authorList>
            <person name="Baruah I.K."/>
            <person name="Leung J."/>
            <person name="Bukari Y."/>
            <person name="Amoako-Attah I."/>
            <person name="Meinhardt L.W."/>
            <person name="Bailey B.A."/>
            <person name="Cohen S.P."/>
        </authorList>
    </citation>
    <scope>NUCLEOTIDE SEQUENCE [LARGE SCALE GENOMIC DNA]</scope>
    <source>
        <strain evidence="2 3">GH-19</strain>
    </source>
</reference>
<dbReference type="Proteomes" id="UP001498398">
    <property type="component" value="Unassembled WGS sequence"/>
</dbReference>
<comment type="caution">
    <text evidence="2">The sequence shown here is derived from an EMBL/GenBank/DDBJ whole genome shotgun (WGS) entry which is preliminary data.</text>
</comment>
<evidence type="ECO:0000256" key="1">
    <source>
        <dbReference type="SAM" id="MobiDB-lite"/>
    </source>
</evidence>
<dbReference type="EMBL" id="JBANRG010000032">
    <property type="protein sequence ID" value="KAK7451107.1"/>
    <property type="molecule type" value="Genomic_DNA"/>
</dbReference>
<evidence type="ECO:0008006" key="4">
    <source>
        <dbReference type="Google" id="ProtNLM"/>
    </source>
</evidence>
<feature type="region of interest" description="Disordered" evidence="1">
    <location>
        <begin position="463"/>
        <end position="521"/>
    </location>
</feature>
<gene>
    <name evidence="2" type="ORF">VKT23_012783</name>
</gene>
<protein>
    <recommendedName>
        <fullName evidence="4">Transposase</fullName>
    </recommendedName>
</protein>